<keyword evidence="1" id="KW-0812">Transmembrane</keyword>
<feature type="transmembrane region" description="Helical" evidence="1">
    <location>
        <begin position="172"/>
        <end position="193"/>
    </location>
</feature>
<evidence type="ECO:0000313" key="3">
    <source>
        <dbReference type="EMBL" id="MFB5193028.1"/>
    </source>
</evidence>
<evidence type="ECO:0000259" key="2">
    <source>
        <dbReference type="Pfam" id="PF26514"/>
    </source>
</evidence>
<feature type="transmembrane region" description="Helical" evidence="1">
    <location>
        <begin position="261"/>
        <end position="280"/>
    </location>
</feature>
<dbReference type="EMBL" id="JBDXSU010000035">
    <property type="protein sequence ID" value="MFB5193028.1"/>
    <property type="molecule type" value="Genomic_DNA"/>
</dbReference>
<proteinExistence type="predicted"/>
<dbReference type="RefSeq" id="WP_275474993.1">
    <property type="nucleotide sequence ID" value="NZ_CP162940.1"/>
</dbReference>
<name>A0ABV5AL70_9BACL</name>
<dbReference type="Pfam" id="PF26514">
    <property type="entry name" value="DUF8173"/>
    <property type="match status" value="1"/>
</dbReference>
<comment type="caution">
    <text evidence="3">The sequence shown here is derived from an EMBL/GenBank/DDBJ whole genome shotgun (WGS) entry which is preliminary data.</text>
</comment>
<feature type="transmembrane region" description="Helical" evidence="1">
    <location>
        <begin position="5"/>
        <end position="24"/>
    </location>
</feature>
<gene>
    <name evidence="3" type="ORF">KKP3000_002626</name>
</gene>
<evidence type="ECO:0000313" key="4">
    <source>
        <dbReference type="Proteomes" id="UP001579974"/>
    </source>
</evidence>
<accession>A0ABV5AL70</accession>
<evidence type="ECO:0000256" key="1">
    <source>
        <dbReference type="SAM" id="Phobius"/>
    </source>
</evidence>
<dbReference type="InterPro" id="IPR058486">
    <property type="entry name" value="DUF8173"/>
</dbReference>
<protein>
    <recommendedName>
        <fullName evidence="2">DUF8173 domain-containing protein</fullName>
    </recommendedName>
</protein>
<keyword evidence="4" id="KW-1185">Reference proteome</keyword>
<keyword evidence="1" id="KW-0472">Membrane</keyword>
<reference evidence="3 4" key="1">
    <citation type="journal article" date="2024" name="Int. J. Mol. Sci.">
        <title>Exploration of Alicyclobacillus spp. Genome in Search of Antibiotic Resistance.</title>
        <authorList>
            <person name="Bucka-Kolendo J."/>
            <person name="Kiousi D.E."/>
            <person name="Dekowska A."/>
            <person name="Mikolajczuk-Szczyrba A."/>
            <person name="Karadedos D.M."/>
            <person name="Michael P."/>
            <person name="Galanis A."/>
            <person name="Sokolowska B."/>
        </authorList>
    </citation>
    <scope>NUCLEOTIDE SEQUENCE [LARGE SCALE GENOMIC DNA]</scope>
    <source>
        <strain evidence="3 4">KKP 3000</strain>
    </source>
</reference>
<feature type="domain" description="DUF8173" evidence="2">
    <location>
        <begin position="170"/>
        <end position="270"/>
    </location>
</feature>
<keyword evidence="1" id="KW-1133">Transmembrane helix</keyword>
<feature type="transmembrane region" description="Helical" evidence="1">
    <location>
        <begin position="199"/>
        <end position="221"/>
    </location>
</feature>
<dbReference type="Proteomes" id="UP001579974">
    <property type="component" value="Unassembled WGS sequence"/>
</dbReference>
<sequence length="287" mass="31203">MKRWYIWLSLIVVCILVCLVPFIHVRNALVARDDHSIISQQLTTIPKGQAVADVVIVGNDVRVSGDVYEILVVVNGNIHLTSSARAGIVVDLGGAIQEEPGAHVNALYHASLSTPFWNGIFVGGMLALLVWGGLLVISIVLVLLSVIVTIGLRNHIQMPLKILDRSIRKTGVIGFLVSIGTMAIIALLTVTLFGLPLAIVLVFLYAIAGIVGLAFTSLWTGKLALRNSSKERPNWVVSLLGSSLMVAFCNIPFVGLILFCLFWLIGIGVITIWIWGLWPLRKNRGDK</sequence>
<feature type="transmembrane region" description="Helical" evidence="1">
    <location>
        <begin position="120"/>
        <end position="152"/>
    </location>
</feature>
<organism evidence="3 4">
    <name type="scientific">Alicyclobacillus fastidiosus</name>
    <dbReference type="NCBI Taxonomy" id="392011"/>
    <lineage>
        <taxon>Bacteria</taxon>
        <taxon>Bacillati</taxon>
        <taxon>Bacillota</taxon>
        <taxon>Bacilli</taxon>
        <taxon>Bacillales</taxon>
        <taxon>Alicyclobacillaceae</taxon>
        <taxon>Alicyclobacillus</taxon>
    </lineage>
</organism>
<feature type="transmembrane region" description="Helical" evidence="1">
    <location>
        <begin position="233"/>
        <end position="255"/>
    </location>
</feature>